<feature type="chain" id="PRO_5008646142" description="Hint domain-containing protein" evidence="1">
    <location>
        <begin position="24"/>
        <end position="290"/>
    </location>
</feature>
<accession>A0A1C0TPA0</accession>
<dbReference type="InterPro" id="IPR036844">
    <property type="entry name" value="Hint_dom_sf"/>
</dbReference>
<protein>
    <recommendedName>
        <fullName evidence="4">Hint domain-containing protein</fullName>
    </recommendedName>
</protein>
<evidence type="ECO:0000313" key="3">
    <source>
        <dbReference type="Proteomes" id="UP000093366"/>
    </source>
</evidence>
<gene>
    <name evidence="2" type="ORF">A7985_13275</name>
</gene>
<keyword evidence="1" id="KW-0732">Signal</keyword>
<dbReference type="EMBL" id="MAUJ01000004">
    <property type="protein sequence ID" value="OCQ20769.1"/>
    <property type="molecule type" value="Genomic_DNA"/>
</dbReference>
<dbReference type="SUPFAM" id="SSF51294">
    <property type="entry name" value="Hedgehog/intein (Hint) domain"/>
    <property type="match status" value="1"/>
</dbReference>
<reference evidence="3" key="1">
    <citation type="submission" date="2016-07" db="EMBL/GenBank/DDBJ databases">
        <authorList>
            <person name="Florea S."/>
            <person name="Webb J.S."/>
            <person name="Jaromczyk J."/>
            <person name="Schardl C.L."/>
        </authorList>
    </citation>
    <scope>NUCLEOTIDE SEQUENCE [LARGE SCALE GENOMIC DNA]</scope>
    <source>
        <strain evidence="3">IPB1</strain>
    </source>
</reference>
<evidence type="ECO:0000313" key="2">
    <source>
        <dbReference type="EMBL" id="OCQ20769.1"/>
    </source>
</evidence>
<comment type="caution">
    <text evidence="2">The sequence shown here is derived from an EMBL/GenBank/DDBJ whole genome shotgun (WGS) entry which is preliminary data.</text>
</comment>
<dbReference type="Gene3D" id="2.170.16.10">
    <property type="entry name" value="Hedgehog/Intein (Hint) domain"/>
    <property type="match status" value="1"/>
</dbReference>
<name>A0A1C0TPA0_9GAMM</name>
<evidence type="ECO:0008006" key="4">
    <source>
        <dbReference type="Google" id="ProtNLM"/>
    </source>
</evidence>
<sequence>MIRISALAITATSLLMLSQTAQAVNLSLIKKRCGIQDSLDVFAALGRNAWALRCKYLSPRTYDWFVNDDFGNKRSLPYYPSFTKPGNFADWIAAPRAKMASCETHGYSPLISCVSNKNFDTSPFTFASGEFTIYDAYTQQVQQLVVVDEQATLDNLHYREDTVSITAKKAPVQQIDMMTIHTQSGKTLRITQDHPLLLAEGILKNAQYLNTQDTLIAHDGGLDQITSITTSTVTAQLYTTQLNTLDAARKGKTQLVITQGFLSGYLADNGELDMGQRLVLRDSLPETLLR</sequence>
<proteinExistence type="predicted"/>
<organism evidence="2 3">
    <name type="scientific">Pseudoalteromonas luteoviolacea</name>
    <dbReference type="NCBI Taxonomy" id="43657"/>
    <lineage>
        <taxon>Bacteria</taxon>
        <taxon>Pseudomonadati</taxon>
        <taxon>Pseudomonadota</taxon>
        <taxon>Gammaproteobacteria</taxon>
        <taxon>Alteromonadales</taxon>
        <taxon>Pseudoalteromonadaceae</taxon>
        <taxon>Pseudoalteromonas</taxon>
    </lineage>
</organism>
<dbReference type="AlphaFoldDB" id="A0A1C0TPA0"/>
<dbReference type="Proteomes" id="UP000093366">
    <property type="component" value="Unassembled WGS sequence"/>
</dbReference>
<feature type="signal peptide" evidence="1">
    <location>
        <begin position="1"/>
        <end position="23"/>
    </location>
</feature>
<dbReference type="OrthoDB" id="5379915at2"/>
<evidence type="ECO:0000256" key="1">
    <source>
        <dbReference type="SAM" id="SignalP"/>
    </source>
</evidence>
<dbReference type="RefSeq" id="WP_065790952.1">
    <property type="nucleotide sequence ID" value="NZ_MAUJ01000004.1"/>
</dbReference>